<dbReference type="InterPro" id="IPR029044">
    <property type="entry name" value="Nucleotide-diphossugar_trans"/>
</dbReference>
<dbReference type="OrthoDB" id="7527830at2"/>
<dbReference type="RefSeq" id="WP_109566112.1">
    <property type="nucleotide sequence ID" value="NZ_QGDJ01000015.1"/>
</dbReference>
<keyword evidence="4" id="KW-0808">Transferase</keyword>
<dbReference type="EMBL" id="UETC01000015">
    <property type="protein sequence ID" value="SSA50756.1"/>
    <property type="molecule type" value="Genomic_DNA"/>
</dbReference>
<dbReference type="CDD" id="cd00761">
    <property type="entry name" value="Glyco_tranf_GTA_type"/>
    <property type="match status" value="1"/>
</dbReference>
<reference evidence="4 6" key="1">
    <citation type="submission" date="2016-10" db="EMBL/GenBank/DDBJ databases">
        <authorList>
            <person name="Cai Z."/>
        </authorList>
    </citation>
    <scope>NUCLEOTIDE SEQUENCE [LARGE SCALE GENOMIC DNA]</scope>
    <source>
        <strain evidence="4 6">DSM 25227</strain>
    </source>
</reference>
<dbReference type="GO" id="GO:0016740">
    <property type="term" value="F:transferase activity"/>
    <property type="evidence" value="ECO:0007669"/>
    <property type="project" value="UniProtKB-KW"/>
</dbReference>
<evidence type="ECO:0000313" key="4">
    <source>
        <dbReference type="EMBL" id="SSA50756.1"/>
    </source>
</evidence>
<organism evidence="4 6">
    <name type="scientific">Jannaschia seohaensis</name>
    <dbReference type="NCBI Taxonomy" id="475081"/>
    <lineage>
        <taxon>Bacteria</taxon>
        <taxon>Pseudomonadati</taxon>
        <taxon>Pseudomonadota</taxon>
        <taxon>Alphaproteobacteria</taxon>
        <taxon>Rhodobacterales</taxon>
        <taxon>Roseobacteraceae</taxon>
        <taxon>Jannaschia</taxon>
    </lineage>
</organism>
<dbReference type="Gene3D" id="3.90.550.10">
    <property type="entry name" value="Spore Coat Polysaccharide Biosynthesis Protein SpsA, Chain A"/>
    <property type="match status" value="1"/>
</dbReference>
<evidence type="ECO:0000313" key="5">
    <source>
        <dbReference type="Proteomes" id="UP000245839"/>
    </source>
</evidence>
<sequence length="1024" mass="109824">MAVPPRLRALANRLLPKAVGYVDRFDIDRVAGWAVDPAEPGRPARLTLHVDGRHEMNVLANLPRDDVAQTGAAPLNCGFDAALPARLRDGAAHKLELRLERDGTLLRGGRLKLSAGDAALVPAPWSASPLDGLCWFDRDRGAVTGWATGTGHVELAWNDGAATRITLDREVPGFGASSQHGFSVPVPPELRGGGTHLAHVTVEGGPLQGSPLRVSLTGDRPVLTLTPATGRRLEITARDATGTAVAPEVTVLAEGAALDAETEGLTLTVTLPPEARHLVVTDTDGAVLARRVVTPGHALEDWSADLPAPELDAARLDEDLCDRARAAFDAFRDDPDDRFDPAWVAATMGLPEGTLPEDVLHEWREEGIAQGVPPGPGIDEQAARALHPALARAIDEGRLPSAFAAELVLGRGAMGSLTGLARAHRPVGRADPPPVPAEPPATDLPLPSDWQTPAEGIYTAWLARLSEADRARALADERAMRRDVATTPLARRPLVSIIMPSWNRAFTIAEAIQSVLEQSYDNWELLVCDDASEDRTADVVRGMDDPRIRYMRFLKSNGAGARNNGLRFARGEIIAYLDSDNLWHPLFLDRMLRALEARPGTPIAYSAYLDTETIGARVHLQEVSRPAFRPVQLSGKNFMDLNSIVHHRRVFDWLGGFDEALPRLQDWDLALRYSSIFGAHYVDRIGVYYRRNIAWGQVTHTQMGSNAQALVGEKTRARLAGDHDRLAIDWPAPPKTTVLLAPPPGQRGLDTGDIALARSLADLARELGPVDCVAVGEAEGFAALPPALLDEPARLSAALAPHVAQGAVVAVGPARALLRALPDLDPARTLTLDQALPGTMLVPLADAAQALPLGAVPLTSSPGAAPSQPGFLVLGLRRDAGHAARLQALRQAADRIGVTLQTAARGPADLALHPSLMLVLRELSDLDPYEFALLQALKARGVPLAVPPEADPAGFGNQWIEARAAFSLSRTDPDWVFEKTAKLLSDAGTLARLSERAATSHAIAFHPALARERLAHALWWVLAR</sequence>
<dbReference type="PANTHER" id="PTHR43685">
    <property type="entry name" value="GLYCOSYLTRANSFERASE"/>
    <property type="match status" value="1"/>
</dbReference>
<accession>A0A2Y9B2R3</accession>
<dbReference type="AlphaFoldDB" id="A0A2Y9B2R3"/>
<evidence type="ECO:0000256" key="1">
    <source>
        <dbReference type="SAM" id="MobiDB-lite"/>
    </source>
</evidence>
<keyword evidence="5" id="KW-1185">Reference proteome</keyword>
<name>A0A2Y9B2R3_9RHOB</name>
<reference evidence="3 5" key="2">
    <citation type="submission" date="2018-03" db="EMBL/GenBank/DDBJ databases">
        <title>Genomic Encyclopedia of Archaeal and Bacterial Type Strains, Phase II (KMG-II): from individual species to whole genera.</title>
        <authorList>
            <person name="Goeker M."/>
        </authorList>
    </citation>
    <scope>NUCLEOTIDE SEQUENCE [LARGE SCALE GENOMIC DNA]</scope>
    <source>
        <strain evidence="3 5">DSM 25227</strain>
    </source>
</reference>
<feature type="region of interest" description="Disordered" evidence="1">
    <location>
        <begin position="425"/>
        <end position="449"/>
    </location>
</feature>
<feature type="domain" description="Glycosyltransferase 2-like" evidence="2">
    <location>
        <begin position="496"/>
        <end position="599"/>
    </location>
</feature>
<evidence type="ECO:0000313" key="3">
    <source>
        <dbReference type="EMBL" id="PWJ12948.1"/>
    </source>
</evidence>
<dbReference type="PANTHER" id="PTHR43685:SF11">
    <property type="entry name" value="GLYCOSYLTRANSFERASE TAGX-RELATED"/>
    <property type="match status" value="1"/>
</dbReference>
<evidence type="ECO:0000259" key="2">
    <source>
        <dbReference type="Pfam" id="PF00535"/>
    </source>
</evidence>
<evidence type="ECO:0000313" key="6">
    <source>
        <dbReference type="Proteomes" id="UP000251571"/>
    </source>
</evidence>
<protein>
    <submittedName>
        <fullName evidence="4">Glycosyl transferase family 2</fullName>
    </submittedName>
</protein>
<dbReference type="SUPFAM" id="SSF53448">
    <property type="entry name" value="Nucleotide-diphospho-sugar transferases"/>
    <property type="match status" value="1"/>
</dbReference>
<dbReference type="InterPro" id="IPR050834">
    <property type="entry name" value="Glycosyltransf_2"/>
</dbReference>
<dbReference type="Pfam" id="PF00535">
    <property type="entry name" value="Glycos_transf_2"/>
    <property type="match status" value="1"/>
</dbReference>
<gene>
    <name evidence="3" type="ORF">BCF38_11584</name>
    <name evidence="4" type="ORF">SAMN05421539_11584</name>
</gene>
<dbReference type="InterPro" id="IPR001173">
    <property type="entry name" value="Glyco_trans_2-like"/>
</dbReference>
<dbReference type="Proteomes" id="UP000251571">
    <property type="component" value="Unassembled WGS sequence"/>
</dbReference>
<dbReference type="Proteomes" id="UP000245839">
    <property type="component" value="Unassembled WGS sequence"/>
</dbReference>
<proteinExistence type="predicted"/>
<dbReference type="EMBL" id="QGDJ01000015">
    <property type="protein sequence ID" value="PWJ12948.1"/>
    <property type="molecule type" value="Genomic_DNA"/>
</dbReference>